<dbReference type="PANTHER" id="PTHR33693">
    <property type="entry name" value="TYPE-5 URACIL-DNA GLYCOSYLASE"/>
    <property type="match status" value="1"/>
</dbReference>
<comment type="catalytic activity">
    <reaction evidence="1">
        <text>Hydrolyzes single-stranded DNA or mismatched double-stranded DNA and polynucleotides, releasing free uracil.</text>
        <dbReference type="EC" id="3.2.2.27"/>
    </reaction>
</comment>
<organism evidence="13 14">
    <name type="scientific">Geoalkalibacter halelectricus</name>
    <dbReference type="NCBI Taxonomy" id="2847045"/>
    <lineage>
        <taxon>Bacteria</taxon>
        <taxon>Pseudomonadati</taxon>
        <taxon>Thermodesulfobacteriota</taxon>
        <taxon>Desulfuromonadia</taxon>
        <taxon>Desulfuromonadales</taxon>
        <taxon>Geoalkalibacteraceae</taxon>
        <taxon>Geoalkalibacter</taxon>
    </lineage>
</organism>
<reference evidence="13" key="1">
    <citation type="journal article" date="2022" name="Environ. Microbiol.">
        <title>Geoalkalibacter halelectricus SAP #1 sp. nov. possessing extracellular electron transfer and mineral#reducing capabilities from a haloalkaline environment.</title>
        <authorList>
            <person name="Yadav S."/>
            <person name="Singh R."/>
            <person name="Sundharam S.S."/>
            <person name="Chaudhary S."/>
            <person name="Krishnamurthi S."/>
            <person name="Patil S.A."/>
        </authorList>
    </citation>
    <scope>NUCLEOTIDE SEQUENCE</scope>
    <source>
        <strain evidence="13">SAP-1</strain>
    </source>
</reference>
<keyword evidence="5" id="KW-0004">4Fe-4S</keyword>
<keyword evidence="7" id="KW-0227">DNA damage</keyword>
<evidence type="ECO:0000259" key="12">
    <source>
        <dbReference type="SMART" id="SM00986"/>
    </source>
</evidence>
<dbReference type="InterPro" id="IPR051536">
    <property type="entry name" value="UDG_Type-4/5"/>
</dbReference>
<evidence type="ECO:0000256" key="3">
    <source>
        <dbReference type="ARBA" id="ARBA00012030"/>
    </source>
</evidence>
<dbReference type="RefSeq" id="WP_260749435.1">
    <property type="nucleotide sequence ID" value="NZ_CP092109.1"/>
</dbReference>
<dbReference type="SMART" id="SM00987">
    <property type="entry name" value="UreE_C"/>
    <property type="match status" value="1"/>
</dbReference>
<keyword evidence="9" id="KW-0408">Iron</keyword>
<dbReference type="Proteomes" id="UP001060414">
    <property type="component" value="Chromosome"/>
</dbReference>
<keyword evidence="11" id="KW-0234">DNA repair</keyword>
<proteinExistence type="inferred from homology"/>
<dbReference type="Gene3D" id="3.40.470.10">
    <property type="entry name" value="Uracil-DNA glycosylase-like domain"/>
    <property type="match status" value="1"/>
</dbReference>
<evidence type="ECO:0000256" key="5">
    <source>
        <dbReference type="ARBA" id="ARBA00022485"/>
    </source>
</evidence>
<keyword evidence="10" id="KW-0411">Iron-sulfur</keyword>
<evidence type="ECO:0000256" key="2">
    <source>
        <dbReference type="ARBA" id="ARBA00006521"/>
    </source>
</evidence>
<dbReference type="NCBIfam" id="TIGR00758">
    <property type="entry name" value="UDG_fam4"/>
    <property type="match status" value="1"/>
</dbReference>
<evidence type="ECO:0000313" key="14">
    <source>
        <dbReference type="Proteomes" id="UP001060414"/>
    </source>
</evidence>
<evidence type="ECO:0000313" key="13">
    <source>
        <dbReference type="EMBL" id="UWZ81065.1"/>
    </source>
</evidence>
<dbReference type="InterPro" id="IPR005273">
    <property type="entry name" value="Ura-DNA_glyco_family4"/>
</dbReference>
<evidence type="ECO:0000256" key="11">
    <source>
        <dbReference type="ARBA" id="ARBA00023204"/>
    </source>
</evidence>
<evidence type="ECO:0000256" key="8">
    <source>
        <dbReference type="ARBA" id="ARBA00022801"/>
    </source>
</evidence>
<evidence type="ECO:0000256" key="10">
    <source>
        <dbReference type="ARBA" id="ARBA00023014"/>
    </source>
</evidence>
<feature type="domain" description="Uracil-DNA glycosylase-like" evidence="12">
    <location>
        <begin position="86"/>
        <end position="232"/>
    </location>
</feature>
<evidence type="ECO:0000256" key="7">
    <source>
        <dbReference type="ARBA" id="ARBA00022763"/>
    </source>
</evidence>
<dbReference type="SUPFAM" id="SSF52141">
    <property type="entry name" value="Uracil-DNA glycosylase-like"/>
    <property type="match status" value="1"/>
</dbReference>
<sequence>MKKELLEITSQTRALLQDLEVLGLHELLGPVQEVDPRHLPPCPLDVTGIDRGGRVLCRQETLDEIRAELEDCRRCALCKGRKNIVFGVGNPHARVVFVGEAPGREEDERGEPFVGEAGRLLDRILFAMGLSRAEVYICNVEKCRPPQNRDPRPEEIAACEPYLRRQLAAISPQVIVALGRFAVQTLVGDQSPLGRLRGRWHEYQGIALMPTYHPAYLLRNPVGKREVWDDMKQVLKRLRDA</sequence>
<comment type="similarity">
    <text evidence="2">Belongs to the uracil-DNA glycosylase (UDG) superfamily. Type 4 (UDGa) family.</text>
</comment>
<dbReference type="CDD" id="cd10030">
    <property type="entry name" value="UDG-F4_TTUDGA_SPO1dp_like"/>
    <property type="match status" value="1"/>
</dbReference>
<dbReference type="InterPro" id="IPR005122">
    <property type="entry name" value="Uracil-DNA_glycosylase-like"/>
</dbReference>
<dbReference type="InterPro" id="IPR036895">
    <property type="entry name" value="Uracil-DNA_glycosylase-like_sf"/>
</dbReference>
<protein>
    <recommendedName>
        <fullName evidence="4">Type-4 uracil-DNA glycosylase</fullName>
        <ecNumber evidence="3">3.2.2.27</ecNumber>
    </recommendedName>
</protein>
<dbReference type="EC" id="3.2.2.27" evidence="3"/>
<evidence type="ECO:0000256" key="9">
    <source>
        <dbReference type="ARBA" id="ARBA00023004"/>
    </source>
</evidence>
<dbReference type="EMBL" id="CP092109">
    <property type="protein sequence ID" value="UWZ81065.1"/>
    <property type="molecule type" value="Genomic_DNA"/>
</dbReference>
<keyword evidence="6" id="KW-0479">Metal-binding</keyword>
<accession>A0ABY5ZT74</accession>
<evidence type="ECO:0000256" key="1">
    <source>
        <dbReference type="ARBA" id="ARBA00001400"/>
    </source>
</evidence>
<keyword evidence="14" id="KW-1185">Reference proteome</keyword>
<dbReference type="SMART" id="SM00986">
    <property type="entry name" value="UDG"/>
    <property type="match status" value="1"/>
</dbReference>
<evidence type="ECO:0000256" key="4">
    <source>
        <dbReference type="ARBA" id="ARBA00019403"/>
    </source>
</evidence>
<keyword evidence="8" id="KW-0378">Hydrolase</keyword>
<dbReference type="Pfam" id="PF03167">
    <property type="entry name" value="UDG"/>
    <property type="match status" value="1"/>
</dbReference>
<gene>
    <name evidence="13" type="ORF">L9S41_06635</name>
</gene>
<evidence type="ECO:0000256" key="6">
    <source>
        <dbReference type="ARBA" id="ARBA00022723"/>
    </source>
</evidence>
<dbReference type="PANTHER" id="PTHR33693:SF1">
    <property type="entry name" value="TYPE-4 URACIL-DNA GLYCOSYLASE"/>
    <property type="match status" value="1"/>
</dbReference>
<name>A0ABY5ZT74_9BACT</name>